<dbReference type="PRINTS" id="PR00037">
    <property type="entry name" value="HTHLACR"/>
</dbReference>
<dbReference type="SMART" id="SM00420">
    <property type="entry name" value="HTH_DEOR"/>
    <property type="match status" value="1"/>
</dbReference>
<dbReference type="GO" id="GO:0003677">
    <property type="term" value="F:DNA binding"/>
    <property type="evidence" value="ECO:0007669"/>
    <property type="project" value="UniProtKB-KW"/>
</dbReference>
<evidence type="ECO:0000256" key="4">
    <source>
        <dbReference type="SAM" id="MobiDB-lite"/>
    </source>
</evidence>
<dbReference type="Pfam" id="PF08220">
    <property type="entry name" value="HTH_DeoR"/>
    <property type="match status" value="1"/>
</dbReference>
<dbReference type="InterPro" id="IPR001034">
    <property type="entry name" value="DeoR_HTH"/>
</dbReference>
<keyword evidence="1" id="KW-0805">Transcription regulation</keyword>
<organism evidence="6 7">
    <name type="scientific">Labedaea rhizosphaerae</name>
    <dbReference type="NCBI Taxonomy" id="598644"/>
    <lineage>
        <taxon>Bacteria</taxon>
        <taxon>Bacillati</taxon>
        <taxon>Actinomycetota</taxon>
        <taxon>Actinomycetes</taxon>
        <taxon>Pseudonocardiales</taxon>
        <taxon>Pseudonocardiaceae</taxon>
        <taxon>Labedaea</taxon>
    </lineage>
</organism>
<dbReference type="PROSITE" id="PS51000">
    <property type="entry name" value="HTH_DEOR_2"/>
    <property type="match status" value="1"/>
</dbReference>
<dbReference type="InterPro" id="IPR036390">
    <property type="entry name" value="WH_DNA-bd_sf"/>
</dbReference>
<dbReference type="EMBL" id="SNXZ01000002">
    <property type="protein sequence ID" value="TDQ01030.1"/>
    <property type="molecule type" value="Genomic_DNA"/>
</dbReference>
<sequence length="105" mass="11858">MLGCTTVSRMFAAERRQVILELVRTTGAVSLRELAAIVKTSEVTVRRDLRFLEQEGLLARRHGGAVATDRPSYEPTYTEKTHVRARRRPPSRAWPRPSCGPATPW</sequence>
<keyword evidence="7" id="KW-1185">Reference proteome</keyword>
<dbReference type="InterPro" id="IPR050313">
    <property type="entry name" value="Carb_Metab_HTH_regulators"/>
</dbReference>
<dbReference type="PANTHER" id="PTHR30363">
    <property type="entry name" value="HTH-TYPE TRANSCRIPTIONAL REGULATOR SRLR-RELATED"/>
    <property type="match status" value="1"/>
</dbReference>
<dbReference type="Gene3D" id="1.10.10.10">
    <property type="entry name" value="Winged helix-like DNA-binding domain superfamily/Winged helix DNA-binding domain"/>
    <property type="match status" value="1"/>
</dbReference>
<dbReference type="Proteomes" id="UP000295444">
    <property type="component" value="Unassembled WGS sequence"/>
</dbReference>
<evidence type="ECO:0000256" key="3">
    <source>
        <dbReference type="ARBA" id="ARBA00023163"/>
    </source>
</evidence>
<comment type="caution">
    <text evidence="6">The sequence shown here is derived from an EMBL/GenBank/DDBJ whole genome shotgun (WGS) entry which is preliminary data.</text>
</comment>
<name>A0A4R6SHK1_LABRH</name>
<dbReference type="SUPFAM" id="SSF46785">
    <property type="entry name" value="Winged helix' DNA-binding domain"/>
    <property type="match status" value="1"/>
</dbReference>
<dbReference type="PROSITE" id="PS00894">
    <property type="entry name" value="HTH_DEOR_1"/>
    <property type="match status" value="1"/>
</dbReference>
<evidence type="ECO:0000313" key="6">
    <source>
        <dbReference type="EMBL" id="TDQ01030.1"/>
    </source>
</evidence>
<proteinExistence type="predicted"/>
<dbReference type="GO" id="GO:0003700">
    <property type="term" value="F:DNA-binding transcription factor activity"/>
    <property type="evidence" value="ECO:0007669"/>
    <property type="project" value="InterPro"/>
</dbReference>
<protein>
    <submittedName>
        <fullName evidence="6">DeoR-like protein with HTH domain</fullName>
    </submittedName>
</protein>
<keyword evidence="3" id="KW-0804">Transcription</keyword>
<keyword evidence="2" id="KW-0238">DNA-binding</keyword>
<evidence type="ECO:0000256" key="1">
    <source>
        <dbReference type="ARBA" id="ARBA00023015"/>
    </source>
</evidence>
<dbReference type="InterPro" id="IPR036388">
    <property type="entry name" value="WH-like_DNA-bd_sf"/>
</dbReference>
<evidence type="ECO:0000313" key="7">
    <source>
        <dbReference type="Proteomes" id="UP000295444"/>
    </source>
</evidence>
<dbReference type="InterPro" id="IPR018356">
    <property type="entry name" value="Tscrpt_reg_HTH_DeoR_CS"/>
</dbReference>
<gene>
    <name evidence="6" type="ORF">EV186_102897</name>
</gene>
<dbReference type="PANTHER" id="PTHR30363:SF44">
    <property type="entry name" value="AGA OPERON TRANSCRIPTIONAL REPRESSOR-RELATED"/>
    <property type="match status" value="1"/>
</dbReference>
<evidence type="ECO:0000256" key="2">
    <source>
        <dbReference type="ARBA" id="ARBA00023125"/>
    </source>
</evidence>
<feature type="region of interest" description="Disordered" evidence="4">
    <location>
        <begin position="63"/>
        <end position="105"/>
    </location>
</feature>
<evidence type="ECO:0000259" key="5">
    <source>
        <dbReference type="PROSITE" id="PS51000"/>
    </source>
</evidence>
<accession>A0A4R6SHK1</accession>
<reference evidence="6 7" key="1">
    <citation type="submission" date="2019-03" db="EMBL/GenBank/DDBJ databases">
        <title>Genomic Encyclopedia of Type Strains, Phase IV (KMG-IV): sequencing the most valuable type-strain genomes for metagenomic binning, comparative biology and taxonomic classification.</title>
        <authorList>
            <person name="Goeker M."/>
        </authorList>
    </citation>
    <scope>NUCLEOTIDE SEQUENCE [LARGE SCALE GENOMIC DNA]</scope>
    <source>
        <strain evidence="6 7">DSM 45361</strain>
    </source>
</reference>
<feature type="domain" description="HTH deoR-type" evidence="5">
    <location>
        <begin position="12"/>
        <end position="67"/>
    </location>
</feature>
<dbReference type="AlphaFoldDB" id="A0A4R6SHK1"/>